<dbReference type="VEuPathDB" id="FungiDB:G647_08309"/>
<reference evidence="2 3" key="1">
    <citation type="submission" date="2013-03" db="EMBL/GenBank/DDBJ databases">
        <title>The Genome Sequence of Cladophialophora carrionii CBS 160.54.</title>
        <authorList>
            <consortium name="The Broad Institute Genomics Platform"/>
            <person name="Cuomo C."/>
            <person name="de Hoog S."/>
            <person name="Gorbushina A."/>
            <person name="Walker B."/>
            <person name="Young S.K."/>
            <person name="Zeng Q."/>
            <person name="Gargeya S."/>
            <person name="Fitzgerald M."/>
            <person name="Haas B."/>
            <person name="Abouelleil A."/>
            <person name="Allen A.W."/>
            <person name="Alvarado L."/>
            <person name="Arachchi H.M."/>
            <person name="Berlin A.M."/>
            <person name="Chapman S.B."/>
            <person name="Gainer-Dewar J."/>
            <person name="Goldberg J."/>
            <person name="Griggs A."/>
            <person name="Gujja S."/>
            <person name="Hansen M."/>
            <person name="Howarth C."/>
            <person name="Imamovic A."/>
            <person name="Ireland A."/>
            <person name="Larimer J."/>
            <person name="McCowan C."/>
            <person name="Murphy C."/>
            <person name="Pearson M."/>
            <person name="Poon T.W."/>
            <person name="Priest M."/>
            <person name="Roberts A."/>
            <person name="Saif S."/>
            <person name="Shea T."/>
            <person name="Sisk P."/>
            <person name="Sykes S."/>
            <person name="Wortman J."/>
            <person name="Nusbaum C."/>
            <person name="Birren B."/>
        </authorList>
    </citation>
    <scope>NUCLEOTIDE SEQUENCE [LARGE SCALE GENOMIC DNA]</scope>
    <source>
        <strain evidence="2 3">CBS 160.54</strain>
    </source>
</reference>
<sequence length="159" mass="17982">MEKKHLEGVVFGSGDPIDPLDRQLLTEILNPLLDAGPRKSSLMTSGYLAAKAKLEKAQTSANVLEAHSQVEVLEIEPQDIQHHSINEHQTPQWSRRSSPGPQHQVNASVPDANYDGMETLMMTSSLHVDSKHDDTQHFCDDYNPMIKWRRRTLIFETMP</sequence>
<evidence type="ECO:0000313" key="2">
    <source>
        <dbReference type="EMBL" id="ETI20275.1"/>
    </source>
</evidence>
<name>V9D047_9EURO</name>
<feature type="region of interest" description="Disordered" evidence="1">
    <location>
        <begin position="86"/>
        <end position="107"/>
    </location>
</feature>
<evidence type="ECO:0000256" key="1">
    <source>
        <dbReference type="SAM" id="MobiDB-lite"/>
    </source>
</evidence>
<dbReference type="OrthoDB" id="4152251at2759"/>
<dbReference type="RefSeq" id="XP_008730843.1">
    <property type="nucleotide sequence ID" value="XM_008732621.1"/>
</dbReference>
<dbReference type="GeneID" id="19986802"/>
<organism evidence="2 3">
    <name type="scientific">Cladophialophora carrionii CBS 160.54</name>
    <dbReference type="NCBI Taxonomy" id="1279043"/>
    <lineage>
        <taxon>Eukaryota</taxon>
        <taxon>Fungi</taxon>
        <taxon>Dikarya</taxon>
        <taxon>Ascomycota</taxon>
        <taxon>Pezizomycotina</taxon>
        <taxon>Eurotiomycetes</taxon>
        <taxon>Chaetothyriomycetidae</taxon>
        <taxon>Chaetothyriales</taxon>
        <taxon>Herpotrichiellaceae</taxon>
        <taxon>Cladophialophora</taxon>
    </lineage>
</organism>
<dbReference type="AlphaFoldDB" id="V9D047"/>
<dbReference type="Proteomes" id="UP000030678">
    <property type="component" value="Unassembled WGS sequence"/>
</dbReference>
<evidence type="ECO:0000313" key="3">
    <source>
        <dbReference type="Proteomes" id="UP000030678"/>
    </source>
</evidence>
<dbReference type="HOGENOM" id="CLU_1704053_0_0_1"/>
<gene>
    <name evidence="2" type="ORF">G647_08309</name>
</gene>
<proteinExistence type="predicted"/>
<accession>V9D047</accession>
<feature type="compositionally biased region" description="Polar residues" evidence="1">
    <location>
        <begin position="87"/>
        <end position="107"/>
    </location>
</feature>
<protein>
    <submittedName>
        <fullName evidence="2">Uncharacterized protein</fullName>
    </submittedName>
</protein>
<dbReference type="EMBL" id="KB822708">
    <property type="protein sequence ID" value="ETI20275.1"/>
    <property type="molecule type" value="Genomic_DNA"/>
</dbReference>